<dbReference type="InterPro" id="IPR012340">
    <property type="entry name" value="NA-bd_OB-fold"/>
</dbReference>
<dbReference type="GO" id="GO:0008310">
    <property type="term" value="F:single-stranded DNA 3'-5' DNA exonuclease activity"/>
    <property type="evidence" value="ECO:0007669"/>
    <property type="project" value="TreeGrafter"/>
</dbReference>
<sequence>MAHHWPSIQSFFQPDGSMARKTEPLRPGDGFTTEEVDAVLRPTSLPWKPQQEYTEQNIGDLLPGPGRVTLTGRVVNLFEVQTPSKAPRAAKGFIKLILRDDTGALVVRLWFANAAYQLRLGDLCTVHASYIARSDITAPTATAAAAAARQMVSIFPERDSSCHFMIQDEASGTSGLCRTPLGHHEGQPLAGLMTLQNFIDGGEKVDVGIFDDTAEASLVLWGPIGASVAPWRASQTILLLTSPGFKIERRPQLSVTSMTHIDIDPLVRDAEWLRRAAQRLTKRESVNPAVPEGVFDIETVLNSERRTLFTLADLDEL</sequence>
<dbReference type="Gene3D" id="2.40.50.140">
    <property type="entry name" value="Nucleic acid-binding proteins"/>
    <property type="match status" value="1"/>
</dbReference>
<reference evidence="2" key="1">
    <citation type="submission" date="2021-03" db="EMBL/GenBank/DDBJ databases">
        <title>Comparative genomics and phylogenomic investigation of the class Geoglossomycetes provide insights into ecological specialization and systematics.</title>
        <authorList>
            <person name="Melie T."/>
            <person name="Pirro S."/>
            <person name="Miller A.N."/>
            <person name="Quandt A."/>
        </authorList>
    </citation>
    <scope>NUCLEOTIDE SEQUENCE</scope>
    <source>
        <strain evidence="2">CAQ_001_2017</strain>
    </source>
</reference>
<dbReference type="GO" id="GO:0000712">
    <property type="term" value="P:resolution of meiotic recombination intermediates"/>
    <property type="evidence" value="ECO:0007669"/>
    <property type="project" value="TreeGrafter"/>
</dbReference>
<accession>A0A9P8RQT5</accession>
<dbReference type="GO" id="GO:0003697">
    <property type="term" value="F:single-stranded DNA binding"/>
    <property type="evidence" value="ECO:0007669"/>
    <property type="project" value="TreeGrafter"/>
</dbReference>
<dbReference type="InterPro" id="IPR052469">
    <property type="entry name" value="MEIOB"/>
</dbReference>
<gene>
    <name evidence="2" type="ORF">GP486_003702</name>
</gene>
<comment type="caution">
    <text evidence="2">The sequence shown here is derived from an EMBL/GenBank/DDBJ whole genome shotgun (WGS) entry which is preliminary data.</text>
</comment>
<dbReference type="PANTHER" id="PTHR21166:SF2">
    <property type="entry name" value="CELL DIVISION CONTROL PROTEIN 24 OB DOMAIN-CONTAINING PROTEIN-RELATED"/>
    <property type="match status" value="1"/>
</dbReference>
<evidence type="ECO:0000313" key="3">
    <source>
        <dbReference type="Proteomes" id="UP000750711"/>
    </source>
</evidence>
<evidence type="ECO:0008006" key="4">
    <source>
        <dbReference type="Google" id="ProtNLM"/>
    </source>
</evidence>
<dbReference type="PANTHER" id="PTHR21166">
    <property type="entry name" value="CELL DIVISION CONTROL PROTEIN 24 OB DOMAIN-CONTAINING PROTEIN-RELATED"/>
    <property type="match status" value="1"/>
</dbReference>
<feature type="region of interest" description="Disordered" evidence="1">
    <location>
        <begin position="1"/>
        <end position="31"/>
    </location>
</feature>
<dbReference type="SUPFAM" id="SSF50249">
    <property type="entry name" value="Nucleic acid-binding proteins"/>
    <property type="match status" value="1"/>
</dbReference>
<organism evidence="2 3">
    <name type="scientific">Trichoglossum hirsutum</name>
    <dbReference type="NCBI Taxonomy" id="265104"/>
    <lineage>
        <taxon>Eukaryota</taxon>
        <taxon>Fungi</taxon>
        <taxon>Dikarya</taxon>
        <taxon>Ascomycota</taxon>
        <taxon>Pezizomycotina</taxon>
        <taxon>Geoglossomycetes</taxon>
        <taxon>Geoglossales</taxon>
        <taxon>Geoglossaceae</taxon>
        <taxon>Trichoglossum</taxon>
    </lineage>
</organism>
<proteinExistence type="predicted"/>
<name>A0A9P8RQT5_9PEZI</name>
<dbReference type="AlphaFoldDB" id="A0A9P8RQT5"/>
<dbReference type="Proteomes" id="UP000750711">
    <property type="component" value="Unassembled WGS sequence"/>
</dbReference>
<dbReference type="EMBL" id="JAGHQM010000521">
    <property type="protein sequence ID" value="KAH0559786.1"/>
    <property type="molecule type" value="Genomic_DNA"/>
</dbReference>
<protein>
    <recommendedName>
        <fullName evidence="4">OB domain-containing protein</fullName>
    </recommendedName>
</protein>
<evidence type="ECO:0000313" key="2">
    <source>
        <dbReference type="EMBL" id="KAH0559786.1"/>
    </source>
</evidence>
<keyword evidence="3" id="KW-1185">Reference proteome</keyword>
<evidence type="ECO:0000256" key="1">
    <source>
        <dbReference type="SAM" id="MobiDB-lite"/>
    </source>
</evidence>